<evidence type="ECO:0000256" key="1">
    <source>
        <dbReference type="SAM" id="MobiDB-lite"/>
    </source>
</evidence>
<reference evidence="2" key="1">
    <citation type="journal article" date="2012" name="J. Bacteriol.">
        <title>Complete genome sequence of the broad-host-range strain Sinorhizobium fredii USDA257.</title>
        <authorList>
            <person name="Schuldes J."/>
            <person name="Rodriguez Orbegoso M."/>
            <person name="Schmeisser C."/>
            <person name="Krishnan H.B."/>
            <person name="Daniel R."/>
            <person name="Streit W.R."/>
        </authorList>
    </citation>
    <scope>NUCLEOTIDE SEQUENCE [LARGE SCALE GENOMIC DNA]</scope>
    <source>
        <strain evidence="2">USDA 257</strain>
        <plasmid evidence="2">pUSDA257</plasmid>
    </source>
</reference>
<dbReference type="HOGENOM" id="CLU_2620139_0_0_5"/>
<evidence type="ECO:0000313" key="3">
    <source>
        <dbReference type="Proteomes" id="UP000006180"/>
    </source>
</evidence>
<evidence type="ECO:0000313" key="2">
    <source>
        <dbReference type="EMBL" id="AFL55250.1"/>
    </source>
</evidence>
<dbReference type="AlphaFoldDB" id="I3XH94"/>
<organism evidence="2">
    <name type="scientific">Sinorhizobium fredii (strain USDA 257)</name>
    <dbReference type="NCBI Taxonomy" id="1185652"/>
    <lineage>
        <taxon>Bacteria</taxon>
        <taxon>Pseudomonadati</taxon>
        <taxon>Pseudomonadota</taxon>
        <taxon>Alphaproteobacteria</taxon>
        <taxon>Hyphomicrobiales</taxon>
        <taxon>Rhizobiaceae</taxon>
        <taxon>Sinorhizobium/Ensifer group</taxon>
        <taxon>Sinorhizobium</taxon>
    </lineage>
</organism>
<accession>I3XH94</accession>
<feature type="region of interest" description="Disordered" evidence="1">
    <location>
        <begin position="21"/>
        <end position="46"/>
    </location>
</feature>
<geneLocation type="plasmid" evidence="3">
    <name>pUSDA257 fragment 7</name>
</geneLocation>
<protein>
    <submittedName>
        <fullName evidence="2">Uncharacterized protein</fullName>
    </submittedName>
</protein>
<proteinExistence type="predicted"/>
<gene>
    <name evidence="2" type="ORF">USDA257_p05350</name>
</gene>
<name>I3XH94_SINF2</name>
<dbReference type="EMBL" id="CP003570">
    <property type="protein sequence ID" value="AFL55250.1"/>
    <property type="molecule type" value="Genomic_DNA"/>
</dbReference>
<sequence>MLDLGEELFDRIEIGGVLRQEEQPRAGLADGGADRPGLGRAESKRDFPRTLTPAISTDRLGVGNGIWSGGGSLCEVEG</sequence>
<keyword evidence="2" id="KW-0614">Plasmid</keyword>